<protein>
    <recommendedName>
        <fullName evidence="4">Tetratricopeptide repeat protein</fullName>
    </recommendedName>
</protein>
<evidence type="ECO:0000256" key="1">
    <source>
        <dbReference type="SAM" id="MobiDB-lite"/>
    </source>
</evidence>
<evidence type="ECO:0008006" key="4">
    <source>
        <dbReference type="Google" id="ProtNLM"/>
    </source>
</evidence>
<dbReference type="SUPFAM" id="SSF48452">
    <property type="entry name" value="TPR-like"/>
    <property type="match status" value="1"/>
</dbReference>
<dbReference type="InterPro" id="IPR011990">
    <property type="entry name" value="TPR-like_helical_dom_sf"/>
</dbReference>
<feature type="region of interest" description="Disordered" evidence="1">
    <location>
        <begin position="1"/>
        <end position="32"/>
    </location>
</feature>
<accession>A0ABW4A8B5</accession>
<evidence type="ECO:0000313" key="3">
    <source>
        <dbReference type="Proteomes" id="UP001597183"/>
    </source>
</evidence>
<dbReference type="Proteomes" id="UP001597183">
    <property type="component" value="Unassembled WGS sequence"/>
</dbReference>
<reference evidence="3" key="1">
    <citation type="journal article" date="2019" name="Int. J. Syst. Evol. Microbiol.">
        <title>The Global Catalogue of Microorganisms (GCM) 10K type strain sequencing project: providing services to taxonomists for standard genome sequencing and annotation.</title>
        <authorList>
            <consortium name="The Broad Institute Genomics Platform"/>
            <consortium name="The Broad Institute Genome Sequencing Center for Infectious Disease"/>
            <person name="Wu L."/>
            <person name="Ma J."/>
        </authorList>
    </citation>
    <scope>NUCLEOTIDE SEQUENCE [LARGE SCALE GENOMIC DNA]</scope>
    <source>
        <strain evidence="3">CCM 7526</strain>
    </source>
</reference>
<organism evidence="2 3">
    <name type="scientific">Actinoplanes sichuanensis</name>
    <dbReference type="NCBI Taxonomy" id="512349"/>
    <lineage>
        <taxon>Bacteria</taxon>
        <taxon>Bacillati</taxon>
        <taxon>Actinomycetota</taxon>
        <taxon>Actinomycetes</taxon>
        <taxon>Micromonosporales</taxon>
        <taxon>Micromonosporaceae</taxon>
        <taxon>Actinoplanes</taxon>
    </lineage>
</organism>
<evidence type="ECO:0000313" key="2">
    <source>
        <dbReference type="EMBL" id="MFD1366769.1"/>
    </source>
</evidence>
<gene>
    <name evidence="2" type="ORF">ACFQ5G_15555</name>
</gene>
<proteinExistence type="predicted"/>
<keyword evidence="3" id="KW-1185">Reference proteome</keyword>
<sequence length="274" mass="30712">MPERFVEPFPFWPAESESDSGDRHPAAPSVAWDPASDEQTLRRALAHGDVECWVTLSRLLRDQGRTAEVRQLCEQSATTATQPQLTRFVELSAQNFDAASGARFQYELITRFPAEATALEHGARLLATSGHYELAMNVQREALRRGTDRTYFMINPWRTMRVLTEAGRFDDAEELMRAYADEMFAAVPLSLLLQVRGHPAEGEELLRAHPSAGHLYVRFALFTLLERAGRPDEAAAVRPPEGWPHQMRGQLPASNSPQEAIWSVTDLLGRAFAV</sequence>
<name>A0ABW4A8B5_9ACTN</name>
<dbReference type="EMBL" id="JBHTMK010000019">
    <property type="protein sequence ID" value="MFD1366769.1"/>
    <property type="molecule type" value="Genomic_DNA"/>
</dbReference>
<dbReference type="Gene3D" id="1.25.40.10">
    <property type="entry name" value="Tetratricopeptide repeat domain"/>
    <property type="match status" value="1"/>
</dbReference>
<comment type="caution">
    <text evidence="2">The sequence shown here is derived from an EMBL/GenBank/DDBJ whole genome shotgun (WGS) entry which is preliminary data.</text>
</comment>
<dbReference type="RefSeq" id="WP_317788018.1">
    <property type="nucleotide sequence ID" value="NZ_AP028461.1"/>
</dbReference>